<evidence type="ECO:0000313" key="2">
    <source>
        <dbReference type="Proteomes" id="UP000724584"/>
    </source>
</evidence>
<gene>
    <name evidence="1" type="ORF">F5144DRAFT_551277</name>
</gene>
<accession>A0ACB7P575</accession>
<reference evidence="1 2" key="1">
    <citation type="journal article" date="2021" name="Nat. Commun.">
        <title>Genetic determinants of endophytism in the Arabidopsis root mycobiome.</title>
        <authorList>
            <person name="Mesny F."/>
            <person name="Miyauchi S."/>
            <person name="Thiergart T."/>
            <person name="Pickel B."/>
            <person name="Atanasova L."/>
            <person name="Karlsson M."/>
            <person name="Huettel B."/>
            <person name="Barry K.W."/>
            <person name="Haridas S."/>
            <person name="Chen C."/>
            <person name="Bauer D."/>
            <person name="Andreopoulos W."/>
            <person name="Pangilinan J."/>
            <person name="LaButti K."/>
            <person name="Riley R."/>
            <person name="Lipzen A."/>
            <person name="Clum A."/>
            <person name="Drula E."/>
            <person name="Henrissat B."/>
            <person name="Kohler A."/>
            <person name="Grigoriev I.V."/>
            <person name="Martin F.M."/>
            <person name="Hacquard S."/>
        </authorList>
    </citation>
    <scope>NUCLEOTIDE SEQUENCE [LARGE SCALE GENOMIC DNA]</scope>
    <source>
        <strain evidence="1 2">MPI-SDFR-AT-0079</strain>
    </source>
</reference>
<proteinExistence type="predicted"/>
<dbReference type="EMBL" id="JAGIZQ010000006">
    <property type="protein sequence ID" value="KAH6623796.1"/>
    <property type="molecule type" value="Genomic_DNA"/>
</dbReference>
<evidence type="ECO:0000313" key="1">
    <source>
        <dbReference type="EMBL" id="KAH6623796.1"/>
    </source>
</evidence>
<name>A0ACB7P575_9PEZI</name>
<protein>
    <submittedName>
        <fullName evidence="1">Uncharacterized protein</fullName>
    </submittedName>
</protein>
<sequence length="325" mass="36090">MSKLPPALSVSYVNTKKDDGPQGSGGPPPKPLRWQMPISDRGENEAVWTNIREAFDPNLGYHSGPEKTSKSDLLARWVTHRSDRGENWAVRRNIRKAFDRYHSGPEKTSRGGLFGRWVMYISDRGEKWAVRTNIRNAFHSEFSYHSTESLSDIYDAEFKNQTANVIARHESDLLAKATTICTTSPFKPLALACYERTLENKIFTDPAAPKPAHDEDLTDARVRHGRLLVHVGERARQPGDAYRQAPDGSSGPLPGILDPLRQFHNEKHRGDRNSVLAREIFALLQLLGDMASIGGSLGGLLDVHPAAAWWNGHEHLAASTAGTTS</sequence>
<organism evidence="1 2">
    <name type="scientific">Chaetomium tenue</name>
    <dbReference type="NCBI Taxonomy" id="1854479"/>
    <lineage>
        <taxon>Eukaryota</taxon>
        <taxon>Fungi</taxon>
        <taxon>Dikarya</taxon>
        <taxon>Ascomycota</taxon>
        <taxon>Pezizomycotina</taxon>
        <taxon>Sordariomycetes</taxon>
        <taxon>Sordariomycetidae</taxon>
        <taxon>Sordariales</taxon>
        <taxon>Chaetomiaceae</taxon>
        <taxon>Chaetomium</taxon>
    </lineage>
</organism>
<comment type="caution">
    <text evidence="1">The sequence shown here is derived from an EMBL/GenBank/DDBJ whole genome shotgun (WGS) entry which is preliminary data.</text>
</comment>
<keyword evidence="2" id="KW-1185">Reference proteome</keyword>
<dbReference type="Proteomes" id="UP000724584">
    <property type="component" value="Unassembled WGS sequence"/>
</dbReference>